<proteinExistence type="predicted"/>
<gene>
    <name evidence="2" type="ORF">M9Y10_004731</name>
</gene>
<evidence type="ECO:0000313" key="2">
    <source>
        <dbReference type="EMBL" id="KAK8877968.1"/>
    </source>
</evidence>
<name>A0ABR2JK92_9EUKA</name>
<dbReference type="SUPFAM" id="SSF56219">
    <property type="entry name" value="DNase I-like"/>
    <property type="match status" value="1"/>
</dbReference>
<dbReference type="EMBL" id="JAPFFF010000011">
    <property type="protein sequence ID" value="KAK8877968.1"/>
    <property type="molecule type" value="Genomic_DNA"/>
</dbReference>
<protein>
    <recommendedName>
        <fullName evidence="1">Inositol polyphosphate-related phosphatase domain-containing protein</fullName>
    </recommendedName>
</protein>
<dbReference type="PANTHER" id="PTHR11200:SF300">
    <property type="entry name" value="TYPE II INOSITOL 1,4,5-TRISPHOSPHATE 5-PHOSPHATASE"/>
    <property type="match status" value="1"/>
</dbReference>
<dbReference type="InterPro" id="IPR036691">
    <property type="entry name" value="Endo/exonu/phosph_ase_sf"/>
</dbReference>
<dbReference type="InterPro" id="IPR046985">
    <property type="entry name" value="IP5"/>
</dbReference>
<keyword evidence="3" id="KW-1185">Reference proteome</keyword>
<dbReference type="PANTHER" id="PTHR11200">
    <property type="entry name" value="INOSITOL 5-PHOSPHATASE"/>
    <property type="match status" value="1"/>
</dbReference>
<accession>A0ABR2JK92</accession>
<dbReference type="InterPro" id="IPR000300">
    <property type="entry name" value="IPPc"/>
</dbReference>
<dbReference type="SMART" id="SM00128">
    <property type="entry name" value="IPPc"/>
    <property type="match status" value="1"/>
</dbReference>
<evidence type="ECO:0000259" key="1">
    <source>
        <dbReference type="SMART" id="SM00128"/>
    </source>
</evidence>
<dbReference type="Pfam" id="PF22669">
    <property type="entry name" value="Exo_endo_phos2"/>
    <property type="match status" value="1"/>
</dbReference>
<sequence length="659" mass="75378">MTNPLVEAKLYNFQRWVECSAMLMQSNEDFYISIYRNRHTLYDAYLCIQKQRDSPILCCFPVNNDMVFLIDTTHLAITIKSYENITLIFIMENSKQFEDLLSQICLNMEQPPQNDDNSLRTINLSFLYSVQIPDKYLPLLSNGKYIKLKPNFAFSTPIIESAPHRKTWEKRIYAINSGYVTKPKTLRITFMTWNVASIKPNSLVLEEMMKAFHNGTGKADIIFIALQEIDMGVVSVVSGTSKVKDMWSTIIHAVVDFKNGEYRVASEATLGGIYAAVIFRNRKKPTDSNDAPKSQKKSDLLELVNIENKNDENSNDDDDSDFIEPQAGEVKTLRMGAHGLAANKGAIIFPITVGVARFIFMGCHLTAHQEAWEARNQQLHQLMKFVEGNYDYLVIIGDLNYRIDLSYEDCLSFINKNDVPSLLEKDQLSISRKNEPILGRLKEPVIPFLPTYKFDENSDVYDTSEKHRVPSYTDRILIRRGRKRISIGDENNTDVKPIFNVIDKPVYNFPSMPKCTDFRRGVCRFSDHRAVICAYKFQIPNVRDEMLGKLADEIYNYECDIAEFLVPKVATMPKSLNFTNKEQKLEIKIRNVSRSWVNWKFFGNGVIASPSQGLILPNYVSVLTLSIDPSFDQTTKLCAEIIIDGGKNFGIPITFNPEK</sequence>
<organism evidence="2 3">
    <name type="scientific">Tritrichomonas musculus</name>
    <dbReference type="NCBI Taxonomy" id="1915356"/>
    <lineage>
        <taxon>Eukaryota</taxon>
        <taxon>Metamonada</taxon>
        <taxon>Parabasalia</taxon>
        <taxon>Tritrichomonadida</taxon>
        <taxon>Tritrichomonadidae</taxon>
        <taxon>Tritrichomonas</taxon>
    </lineage>
</organism>
<dbReference type="Proteomes" id="UP001470230">
    <property type="component" value="Unassembled WGS sequence"/>
</dbReference>
<feature type="domain" description="Inositol polyphosphate-related phosphatase" evidence="1">
    <location>
        <begin position="184"/>
        <end position="543"/>
    </location>
</feature>
<dbReference type="Gene3D" id="3.60.10.10">
    <property type="entry name" value="Endonuclease/exonuclease/phosphatase"/>
    <property type="match status" value="1"/>
</dbReference>
<reference evidence="2 3" key="1">
    <citation type="submission" date="2024-04" db="EMBL/GenBank/DDBJ databases">
        <title>Tritrichomonas musculus Genome.</title>
        <authorList>
            <person name="Alves-Ferreira E."/>
            <person name="Grigg M."/>
            <person name="Lorenzi H."/>
            <person name="Galac M."/>
        </authorList>
    </citation>
    <scope>NUCLEOTIDE SEQUENCE [LARGE SCALE GENOMIC DNA]</scope>
    <source>
        <strain evidence="2 3">EAF2021</strain>
    </source>
</reference>
<evidence type="ECO:0000313" key="3">
    <source>
        <dbReference type="Proteomes" id="UP001470230"/>
    </source>
</evidence>
<comment type="caution">
    <text evidence="2">The sequence shown here is derived from an EMBL/GenBank/DDBJ whole genome shotgun (WGS) entry which is preliminary data.</text>
</comment>